<protein>
    <submittedName>
        <fullName evidence="1">Acyltransferase</fullName>
        <ecNumber evidence="1">2.3.1.-</ecNumber>
    </submittedName>
</protein>
<dbReference type="Proteomes" id="UP001277972">
    <property type="component" value="Unassembled WGS sequence"/>
</dbReference>
<keyword evidence="1" id="KW-0808">Transferase</keyword>
<evidence type="ECO:0000313" key="2">
    <source>
        <dbReference type="Proteomes" id="UP001277972"/>
    </source>
</evidence>
<keyword evidence="1" id="KW-0012">Acyltransferase</keyword>
<accession>A0ACC6M815</accession>
<gene>
    <name evidence="1" type="ORF">SH601_14140</name>
</gene>
<dbReference type="EMBL" id="JAWZSR010000009">
    <property type="protein sequence ID" value="MDX8047128.1"/>
    <property type="molecule type" value="Genomic_DNA"/>
</dbReference>
<organism evidence="1 2">
    <name type="scientific">Gracilibacillus pellucidus</name>
    <dbReference type="NCBI Taxonomy" id="3095368"/>
    <lineage>
        <taxon>Bacteria</taxon>
        <taxon>Bacillati</taxon>
        <taxon>Bacillota</taxon>
        <taxon>Bacilli</taxon>
        <taxon>Bacillales</taxon>
        <taxon>Bacillaceae</taxon>
        <taxon>Gracilibacillus</taxon>
    </lineage>
</organism>
<name>A0ACC6M815_9BACI</name>
<reference evidence="1" key="1">
    <citation type="submission" date="2023-11" db="EMBL/GenBank/DDBJ databases">
        <title>Gracilibacillus pellucida a moderately halophilic bacterium isolated from saline soil in Xinjiang province.</title>
        <authorList>
            <person name="Zhang Z."/>
            <person name="Tan F."/>
            <person name="Wang Y."/>
            <person name="Xia M."/>
        </authorList>
    </citation>
    <scope>NUCLEOTIDE SEQUENCE</scope>
    <source>
        <strain evidence="1">S3-1-1</strain>
    </source>
</reference>
<comment type="caution">
    <text evidence="1">The sequence shown here is derived from an EMBL/GenBank/DDBJ whole genome shotgun (WGS) entry which is preliminary data.</text>
</comment>
<proteinExistence type="predicted"/>
<keyword evidence="2" id="KW-1185">Reference proteome</keyword>
<evidence type="ECO:0000313" key="1">
    <source>
        <dbReference type="EMBL" id="MDX8047128.1"/>
    </source>
</evidence>
<sequence length="187" mass="20809">MKSLLNKIYYKVAKLFYSGEKYASSFNIDIARKKGVKVGKDCRFYSTNFSTEPYLVEIGNHVTITAGVRFVTHDGAAWVLRGLDKKYEKTNILGKITIGNNVFIGFNSIILPGVEIGDNTVIAAGSVVTKSFTGNSIIGGVPAKKIKDLEEYIKINEKHLVDTKGLNSEEKKHFVLNKMDSKQLKQK</sequence>
<dbReference type="EC" id="2.3.1.-" evidence="1"/>